<dbReference type="EMBL" id="AGEC02000007">
    <property type="protein sequence ID" value="EHO11944.1"/>
    <property type="molecule type" value="Genomic_DNA"/>
</dbReference>
<evidence type="ECO:0000313" key="2">
    <source>
        <dbReference type="Proteomes" id="UP000005402"/>
    </source>
</evidence>
<protein>
    <submittedName>
        <fullName evidence="1">Uncharacterized protein</fullName>
    </submittedName>
</protein>
<accession>A0ABN0EDD2</accession>
<keyword evidence="2" id="KW-1185">Reference proteome</keyword>
<proteinExistence type="predicted"/>
<organism evidence="1 2">
    <name type="scientific">Myroides odoratimimus CCUG 10230</name>
    <dbReference type="NCBI Taxonomy" id="883150"/>
    <lineage>
        <taxon>Bacteria</taxon>
        <taxon>Pseudomonadati</taxon>
        <taxon>Bacteroidota</taxon>
        <taxon>Flavobacteriia</taxon>
        <taxon>Flavobacteriales</taxon>
        <taxon>Flavobacteriaceae</taxon>
        <taxon>Myroides</taxon>
    </lineage>
</organism>
<sequence>MAIVSFSYVNASNEDVVKNSNNFLELPKGVEEVQDDTCYPLDFSCFSTIFCENGHTKVEVAESIIFLESTCHE</sequence>
<dbReference type="Proteomes" id="UP000005402">
    <property type="component" value="Unassembled WGS sequence"/>
</dbReference>
<reference evidence="1" key="1">
    <citation type="submission" date="2012-07" db="EMBL/GenBank/DDBJ databases">
        <title>The Genome Sequence of Myroides odoratimimus CCUG 10230.</title>
        <authorList>
            <consortium name="The Broad Institute Genome Sequencing Platform"/>
            <person name="Earl A."/>
            <person name="Ward D."/>
            <person name="Feldgarden M."/>
            <person name="Gevers D."/>
            <person name="Huys G."/>
            <person name="Walker B."/>
            <person name="Young S.K."/>
            <person name="Zeng Q."/>
            <person name="Gargeya S."/>
            <person name="Fitzgerald M."/>
            <person name="Haas B."/>
            <person name="Abouelleil A."/>
            <person name="Alvarado L."/>
            <person name="Arachchi H.M."/>
            <person name="Berlin A.M."/>
            <person name="Chapman S.B."/>
            <person name="Goldberg J."/>
            <person name="Griggs A."/>
            <person name="Gujja S."/>
            <person name="Hansen M."/>
            <person name="Howarth C."/>
            <person name="Imamovic A."/>
            <person name="Larimer J."/>
            <person name="McCowen C."/>
            <person name="Montmayeur A."/>
            <person name="Murphy C."/>
            <person name="Neiman D."/>
            <person name="Pearson M."/>
            <person name="Priest M."/>
            <person name="Roberts A."/>
            <person name="Saif S."/>
            <person name="Shea T."/>
            <person name="Sisk P."/>
            <person name="Sykes S."/>
            <person name="Wortman J."/>
            <person name="Nusbaum C."/>
            <person name="Birren B."/>
        </authorList>
    </citation>
    <scope>NUCLEOTIDE SEQUENCE [LARGE SCALE GENOMIC DNA]</scope>
    <source>
        <strain evidence="1">CCUG 10230</strain>
    </source>
</reference>
<evidence type="ECO:0000313" key="1">
    <source>
        <dbReference type="EMBL" id="EHO11944.1"/>
    </source>
</evidence>
<gene>
    <name evidence="1" type="ORF">HMPREF9712_00191</name>
</gene>
<name>A0ABN0EDD2_9FLAO</name>
<dbReference type="RefSeq" id="WP_006256898.1">
    <property type="nucleotide sequence ID" value="NZ_KE161015.1"/>
</dbReference>
<comment type="caution">
    <text evidence="1">The sequence shown here is derived from an EMBL/GenBank/DDBJ whole genome shotgun (WGS) entry which is preliminary data.</text>
</comment>